<keyword evidence="5" id="KW-1015">Disulfide bond</keyword>
<gene>
    <name evidence="9" type="ORF">FNV43_RR21651</name>
</gene>
<evidence type="ECO:0000256" key="3">
    <source>
        <dbReference type="ARBA" id="ARBA00022729"/>
    </source>
</evidence>
<evidence type="ECO:0000256" key="4">
    <source>
        <dbReference type="ARBA" id="ARBA00022821"/>
    </source>
</evidence>
<dbReference type="InterPro" id="IPR001283">
    <property type="entry name" value="CRISP-related"/>
</dbReference>
<dbReference type="InterPro" id="IPR002413">
    <property type="entry name" value="V5_allergen-like"/>
</dbReference>
<keyword evidence="4" id="KW-0611">Plant defense</keyword>
<dbReference type="PRINTS" id="PR00837">
    <property type="entry name" value="V5TPXLIKE"/>
</dbReference>
<dbReference type="InterPro" id="IPR018244">
    <property type="entry name" value="Allrgn_V5/Tpx1_CS"/>
</dbReference>
<sequence length="165" mass="18709">MGFTRLYFPLSLFCFTGLVLTHVYAFPVRNPNQDFVDAHNAARAQVGVGPLSWNHTLAAYALKYANQQVTKNCEMEHSGGPYGENLAEGYGSMTGEEAVKFWLTEKQHYDYHSNSCVGDECLHYTQVVWRKSVHLGCARVKCHNGWMFVICSYYPPGNIEGQRPY</sequence>
<evidence type="ECO:0000313" key="9">
    <source>
        <dbReference type="EMBL" id="KAF3434566.1"/>
    </source>
</evidence>
<reference evidence="9" key="1">
    <citation type="submission" date="2020-03" db="EMBL/GenBank/DDBJ databases">
        <title>A high-quality chromosome-level genome assembly of a woody plant with both climbing and erect habits, Rhamnella rubrinervis.</title>
        <authorList>
            <person name="Lu Z."/>
            <person name="Yang Y."/>
            <person name="Zhu X."/>
            <person name="Sun Y."/>
        </authorList>
    </citation>
    <scope>NUCLEOTIDE SEQUENCE</scope>
    <source>
        <strain evidence="9">BYM</strain>
        <tissue evidence="9">Leaf</tissue>
    </source>
</reference>
<dbReference type="InterPro" id="IPR014044">
    <property type="entry name" value="CAP_dom"/>
</dbReference>
<dbReference type="OrthoDB" id="337038at2759"/>
<evidence type="ECO:0000256" key="5">
    <source>
        <dbReference type="ARBA" id="ARBA00023157"/>
    </source>
</evidence>
<organism evidence="9 10">
    <name type="scientific">Rhamnella rubrinervis</name>
    <dbReference type="NCBI Taxonomy" id="2594499"/>
    <lineage>
        <taxon>Eukaryota</taxon>
        <taxon>Viridiplantae</taxon>
        <taxon>Streptophyta</taxon>
        <taxon>Embryophyta</taxon>
        <taxon>Tracheophyta</taxon>
        <taxon>Spermatophyta</taxon>
        <taxon>Magnoliopsida</taxon>
        <taxon>eudicotyledons</taxon>
        <taxon>Gunneridae</taxon>
        <taxon>Pentapetalae</taxon>
        <taxon>rosids</taxon>
        <taxon>fabids</taxon>
        <taxon>Rosales</taxon>
        <taxon>Rhamnaceae</taxon>
        <taxon>rhamnoid group</taxon>
        <taxon>Rhamneae</taxon>
        <taxon>Rhamnella</taxon>
    </lineage>
</organism>
<protein>
    <recommendedName>
        <fullName evidence="8">SCP domain-containing protein</fullName>
    </recommendedName>
</protein>
<accession>A0A8K0DTL4</accession>
<evidence type="ECO:0000313" key="10">
    <source>
        <dbReference type="Proteomes" id="UP000796880"/>
    </source>
</evidence>
<evidence type="ECO:0000256" key="6">
    <source>
        <dbReference type="ARBA" id="ARBA00023265"/>
    </source>
</evidence>
<comment type="function">
    <text evidence="1">Probably involved in the defense reaction of plants against pathogens.</text>
</comment>
<dbReference type="GO" id="GO:0005576">
    <property type="term" value="C:extracellular region"/>
    <property type="evidence" value="ECO:0007669"/>
    <property type="project" value="InterPro"/>
</dbReference>
<keyword evidence="3 7" id="KW-0732">Signal</keyword>
<dbReference type="EMBL" id="VOIH02000010">
    <property type="protein sequence ID" value="KAF3434566.1"/>
    <property type="molecule type" value="Genomic_DNA"/>
</dbReference>
<dbReference type="PRINTS" id="PR00838">
    <property type="entry name" value="V5ALLERGEN"/>
</dbReference>
<dbReference type="PANTHER" id="PTHR10334">
    <property type="entry name" value="CYSTEINE-RICH SECRETORY PROTEIN-RELATED"/>
    <property type="match status" value="1"/>
</dbReference>
<evidence type="ECO:0000256" key="7">
    <source>
        <dbReference type="SAM" id="SignalP"/>
    </source>
</evidence>
<comment type="caution">
    <text evidence="9">The sequence shown here is derived from an EMBL/GenBank/DDBJ whole genome shotgun (WGS) entry which is preliminary data.</text>
</comment>
<evidence type="ECO:0000256" key="2">
    <source>
        <dbReference type="ARBA" id="ARBA00009923"/>
    </source>
</evidence>
<feature type="chain" id="PRO_5035431254" description="SCP domain-containing protein" evidence="7">
    <location>
        <begin position="26"/>
        <end position="165"/>
    </location>
</feature>
<proteinExistence type="inferred from homology"/>
<evidence type="ECO:0000259" key="8">
    <source>
        <dbReference type="SMART" id="SM00198"/>
    </source>
</evidence>
<dbReference type="SUPFAM" id="SSF55797">
    <property type="entry name" value="PR-1-like"/>
    <property type="match status" value="1"/>
</dbReference>
<dbReference type="Gene3D" id="3.40.33.10">
    <property type="entry name" value="CAP"/>
    <property type="match status" value="1"/>
</dbReference>
<comment type="similarity">
    <text evidence="2">Belongs to the CRISP family.</text>
</comment>
<feature type="signal peptide" evidence="7">
    <location>
        <begin position="1"/>
        <end position="25"/>
    </location>
</feature>
<evidence type="ECO:0000256" key="1">
    <source>
        <dbReference type="ARBA" id="ARBA00003143"/>
    </source>
</evidence>
<dbReference type="InterPro" id="IPR035940">
    <property type="entry name" value="CAP_sf"/>
</dbReference>
<dbReference type="AlphaFoldDB" id="A0A8K0DTL4"/>
<dbReference type="Pfam" id="PF00188">
    <property type="entry name" value="CAP"/>
    <property type="match status" value="1"/>
</dbReference>
<dbReference type="SMART" id="SM00198">
    <property type="entry name" value="SCP"/>
    <property type="match status" value="1"/>
</dbReference>
<dbReference type="Proteomes" id="UP000796880">
    <property type="component" value="Unassembled WGS sequence"/>
</dbReference>
<keyword evidence="10" id="KW-1185">Reference proteome</keyword>
<dbReference type="GO" id="GO:0098542">
    <property type="term" value="P:defense response to other organism"/>
    <property type="evidence" value="ECO:0007669"/>
    <property type="project" value="UniProtKB-ARBA"/>
</dbReference>
<dbReference type="CDD" id="cd05381">
    <property type="entry name" value="CAP_PR-1"/>
    <property type="match status" value="1"/>
</dbReference>
<keyword evidence="6" id="KW-0568">Pathogenesis-related protein</keyword>
<name>A0A8K0DTL4_9ROSA</name>
<feature type="domain" description="SCP" evidence="8">
    <location>
        <begin position="30"/>
        <end position="161"/>
    </location>
</feature>
<dbReference type="FunFam" id="3.40.33.10:FF:000006">
    <property type="entry name" value="Putative pathogenesis-related protein 1"/>
    <property type="match status" value="1"/>
</dbReference>
<dbReference type="PROSITE" id="PS01010">
    <property type="entry name" value="CRISP_2"/>
    <property type="match status" value="1"/>
</dbReference>